<dbReference type="Proteomes" id="UP000789920">
    <property type="component" value="Unassembled WGS sequence"/>
</dbReference>
<protein>
    <submittedName>
        <fullName evidence="1">20804_t:CDS:1</fullName>
    </submittedName>
</protein>
<reference evidence="1" key="1">
    <citation type="submission" date="2021-06" db="EMBL/GenBank/DDBJ databases">
        <authorList>
            <person name="Kallberg Y."/>
            <person name="Tangrot J."/>
            <person name="Rosling A."/>
        </authorList>
    </citation>
    <scope>NUCLEOTIDE SEQUENCE</scope>
    <source>
        <strain evidence="1">MA461A</strain>
    </source>
</reference>
<name>A0ACA9SIE4_9GLOM</name>
<dbReference type="EMBL" id="CAJVQC010123845">
    <property type="protein sequence ID" value="CAG8839521.1"/>
    <property type="molecule type" value="Genomic_DNA"/>
</dbReference>
<proteinExistence type="predicted"/>
<feature type="non-terminal residue" evidence="1">
    <location>
        <position position="1"/>
    </location>
</feature>
<keyword evidence="2" id="KW-1185">Reference proteome</keyword>
<evidence type="ECO:0000313" key="2">
    <source>
        <dbReference type="Proteomes" id="UP000789920"/>
    </source>
</evidence>
<gene>
    <name evidence="1" type="ORF">RPERSI_LOCUS31083</name>
</gene>
<organism evidence="1 2">
    <name type="scientific">Racocetra persica</name>
    <dbReference type="NCBI Taxonomy" id="160502"/>
    <lineage>
        <taxon>Eukaryota</taxon>
        <taxon>Fungi</taxon>
        <taxon>Fungi incertae sedis</taxon>
        <taxon>Mucoromycota</taxon>
        <taxon>Glomeromycotina</taxon>
        <taxon>Glomeromycetes</taxon>
        <taxon>Diversisporales</taxon>
        <taxon>Gigasporaceae</taxon>
        <taxon>Racocetra</taxon>
    </lineage>
</organism>
<comment type="caution">
    <text evidence="1">The sequence shown here is derived from an EMBL/GenBank/DDBJ whole genome shotgun (WGS) entry which is preliminary data.</text>
</comment>
<sequence length="169" mass="19321">IVELLFQEGLIKVLFATETFAMGLNMPARTVVFTDVKKFDGELVRYITSGEYIQMSGRAGRRGIDTRGIVILMAREKMAPNAIKEMIMGESDNLTSAFHLKYNMILNMMRVEGISPEYLLKNSFYQFQNTATLPGLEEDLRLAELEYSNSIIPDEDVIAEYYDTRRLLD</sequence>
<accession>A0ACA9SIE4</accession>
<feature type="non-terminal residue" evidence="1">
    <location>
        <position position="169"/>
    </location>
</feature>
<evidence type="ECO:0000313" key="1">
    <source>
        <dbReference type="EMBL" id="CAG8839521.1"/>
    </source>
</evidence>